<dbReference type="InterPro" id="IPR000863">
    <property type="entry name" value="Sulfotransferase_dom"/>
</dbReference>
<evidence type="ECO:0000313" key="6">
    <source>
        <dbReference type="Proteomes" id="UP001530377"/>
    </source>
</evidence>
<feature type="region of interest" description="Disordered" evidence="3">
    <location>
        <begin position="259"/>
        <end position="288"/>
    </location>
</feature>
<reference evidence="5 6" key="1">
    <citation type="submission" date="2024-10" db="EMBL/GenBank/DDBJ databases">
        <title>Updated reference genomes for cyclostephanoid diatoms.</title>
        <authorList>
            <person name="Roberts W.R."/>
            <person name="Alverson A.J."/>
        </authorList>
    </citation>
    <scope>NUCLEOTIDE SEQUENCE [LARGE SCALE GENOMIC DNA]</scope>
    <source>
        <strain evidence="5 6">AJA228-03</strain>
    </source>
</reference>
<dbReference type="SUPFAM" id="SSF52540">
    <property type="entry name" value="P-loop containing nucleoside triphosphate hydrolases"/>
    <property type="match status" value="1"/>
</dbReference>
<dbReference type="Gene3D" id="3.40.50.300">
    <property type="entry name" value="P-loop containing nucleotide triphosphate hydrolases"/>
    <property type="match status" value="1"/>
</dbReference>
<sequence length="448" mass="51263">MSSTSSTFPPMPLLPITSQRTIEKCKKLPLRQSDVFVCSYPKSGTTWTQHIILSLILADVRHRSYVSRGNDEDEDEDDDDDDDDVVVDYDHVSSLAPFFEIDSHWEDGDDDGILNANVRYNHDRLGRRVFNTHLRWDMLPKEGDRVGRRRTDDDDVVVVDDRQRATTIDDDDDDGRRRDSTRTMPSRGKFVYVVRHLPDVCASFYHHLSSQVEGRYDRGFVSFARDWMDGNVPFGSPLHHLLSYAGGFSVNRYHPDNCDDDDDRDTTIVSSSSTSSTSSTTHGRNIISTTTGKNIDSGIIPPRQRPLLLLSYERMKSNLRGEVLRIIDFLGLEHIPEEALDDEILPMFDFRYMRENSIMFQPRSVTWLNGFQFLRMGIVGDGTKMMMETTARDDNHSDDCGEGGSSLMTQYRDWVNSEGYHPRISELMRNGLDEETARRFNAAVSCVD</sequence>
<proteinExistence type="inferred from homology"/>
<evidence type="ECO:0000256" key="2">
    <source>
        <dbReference type="ARBA" id="ARBA00022679"/>
    </source>
</evidence>
<protein>
    <recommendedName>
        <fullName evidence="4">Sulfotransferase domain-containing protein</fullName>
    </recommendedName>
</protein>
<dbReference type="InterPro" id="IPR027417">
    <property type="entry name" value="P-loop_NTPase"/>
</dbReference>
<dbReference type="AlphaFoldDB" id="A0ABD3SNY8"/>
<gene>
    <name evidence="5" type="ORF">ACHAXA_003638</name>
</gene>
<evidence type="ECO:0000256" key="1">
    <source>
        <dbReference type="ARBA" id="ARBA00005771"/>
    </source>
</evidence>
<evidence type="ECO:0000259" key="4">
    <source>
        <dbReference type="Pfam" id="PF00685"/>
    </source>
</evidence>
<dbReference type="Proteomes" id="UP001530377">
    <property type="component" value="Unassembled WGS sequence"/>
</dbReference>
<feature type="domain" description="Sulfotransferase" evidence="4">
    <location>
        <begin position="304"/>
        <end position="390"/>
    </location>
</feature>
<evidence type="ECO:0000256" key="3">
    <source>
        <dbReference type="SAM" id="MobiDB-lite"/>
    </source>
</evidence>
<keyword evidence="2" id="KW-0808">Transferase</keyword>
<keyword evidence="6" id="KW-1185">Reference proteome</keyword>
<feature type="domain" description="Sulfotransferase" evidence="4">
    <location>
        <begin position="33"/>
        <end position="142"/>
    </location>
</feature>
<comment type="similarity">
    <text evidence="1">Belongs to the sulfotransferase 1 family.</text>
</comment>
<dbReference type="PANTHER" id="PTHR11783">
    <property type="entry name" value="SULFOTRANSFERASE SULT"/>
    <property type="match status" value="1"/>
</dbReference>
<comment type="caution">
    <text evidence="5">The sequence shown here is derived from an EMBL/GenBank/DDBJ whole genome shotgun (WGS) entry which is preliminary data.</text>
</comment>
<name>A0ABD3SNY8_9STRA</name>
<dbReference type="EMBL" id="JALLPB020000023">
    <property type="protein sequence ID" value="KAL3826314.1"/>
    <property type="molecule type" value="Genomic_DNA"/>
</dbReference>
<accession>A0ABD3SNY8</accession>
<feature type="compositionally biased region" description="Low complexity" evidence="3">
    <location>
        <begin position="267"/>
        <end position="281"/>
    </location>
</feature>
<dbReference type="GO" id="GO:0016740">
    <property type="term" value="F:transferase activity"/>
    <property type="evidence" value="ECO:0007669"/>
    <property type="project" value="UniProtKB-KW"/>
</dbReference>
<evidence type="ECO:0000313" key="5">
    <source>
        <dbReference type="EMBL" id="KAL3826314.1"/>
    </source>
</evidence>
<dbReference type="Pfam" id="PF00685">
    <property type="entry name" value="Sulfotransfer_1"/>
    <property type="match status" value="2"/>
</dbReference>
<organism evidence="5 6">
    <name type="scientific">Cyclostephanos tholiformis</name>
    <dbReference type="NCBI Taxonomy" id="382380"/>
    <lineage>
        <taxon>Eukaryota</taxon>
        <taxon>Sar</taxon>
        <taxon>Stramenopiles</taxon>
        <taxon>Ochrophyta</taxon>
        <taxon>Bacillariophyta</taxon>
        <taxon>Coscinodiscophyceae</taxon>
        <taxon>Thalassiosirophycidae</taxon>
        <taxon>Stephanodiscales</taxon>
        <taxon>Stephanodiscaceae</taxon>
        <taxon>Cyclostephanos</taxon>
    </lineage>
</organism>